<comment type="subcellular location">
    <subcellularLocation>
        <location evidence="1">Mitochondrion inner membrane</location>
    </subcellularLocation>
</comment>
<dbReference type="PRINTS" id="PR00727">
    <property type="entry name" value="LEADERPTASE"/>
</dbReference>
<evidence type="ECO:0000313" key="8">
    <source>
        <dbReference type="EMBL" id="CAL5228848.1"/>
    </source>
</evidence>
<comment type="similarity">
    <text evidence="6">Belongs to the peptidase S26 family. IMP1 subfamily.</text>
</comment>
<evidence type="ECO:0000256" key="6">
    <source>
        <dbReference type="ARBA" id="ARBA00038445"/>
    </source>
</evidence>
<feature type="domain" description="Peptidase S26" evidence="7">
    <location>
        <begin position="122"/>
        <end position="163"/>
    </location>
</feature>
<dbReference type="EMBL" id="CAXHTA020000019">
    <property type="protein sequence ID" value="CAL5228848.1"/>
    <property type="molecule type" value="Genomic_DNA"/>
</dbReference>
<keyword evidence="2" id="KW-0999">Mitochondrion inner membrane</keyword>
<keyword evidence="5" id="KW-0472">Membrane</keyword>
<feature type="domain" description="Peptidase S26" evidence="7">
    <location>
        <begin position="28"/>
        <end position="113"/>
    </location>
</feature>
<dbReference type="InterPro" id="IPR052064">
    <property type="entry name" value="Mito_IMP1_subunit"/>
</dbReference>
<gene>
    <name evidence="8" type="primary">g12055</name>
    <name evidence="8" type="ORF">VP750_LOCUS10754</name>
</gene>
<evidence type="ECO:0000256" key="2">
    <source>
        <dbReference type="ARBA" id="ARBA00022792"/>
    </source>
</evidence>
<name>A0ABP1GF12_9CHLO</name>
<sequence length="182" mass="20475">MFSRWPRLAQLAQRYNLGPLFSEIKEKAGVILQAGCIVYVFREYCMEVSVCMGPSMLPTFNTRGDVLLLEHLSTHFGRIGVGDVVLARSMQNPKQIVCKRVLGLEGDEVRIPQSTQLGPGRTVVVPKGHVWLQGDNFINSTDSRHYGPVPYALLRGRAFLKVWPLHEAGLISSQIPDFYHRI</sequence>
<dbReference type="InterPro" id="IPR036286">
    <property type="entry name" value="LexA/Signal_pep-like_sf"/>
</dbReference>
<protein>
    <submittedName>
        <fullName evidence="8">G12055 protein</fullName>
    </submittedName>
</protein>
<evidence type="ECO:0000259" key="7">
    <source>
        <dbReference type="Pfam" id="PF10502"/>
    </source>
</evidence>
<dbReference type="InterPro" id="IPR019533">
    <property type="entry name" value="Peptidase_S26"/>
</dbReference>
<dbReference type="Pfam" id="PF10502">
    <property type="entry name" value="Peptidase_S26"/>
    <property type="match status" value="2"/>
</dbReference>
<proteinExistence type="inferred from homology"/>
<keyword evidence="9" id="KW-1185">Reference proteome</keyword>
<evidence type="ECO:0000313" key="9">
    <source>
        <dbReference type="Proteomes" id="UP001497392"/>
    </source>
</evidence>
<dbReference type="SUPFAM" id="SSF51306">
    <property type="entry name" value="LexA/Signal peptidase"/>
    <property type="match status" value="1"/>
</dbReference>
<evidence type="ECO:0000256" key="5">
    <source>
        <dbReference type="ARBA" id="ARBA00023136"/>
    </source>
</evidence>
<organism evidence="8 9">
    <name type="scientific">Coccomyxa viridis</name>
    <dbReference type="NCBI Taxonomy" id="1274662"/>
    <lineage>
        <taxon>Eukaryota</taxon>
        <taxon>Viridiplantae</taxon>
        <taxon>Chlorophyta</taxon>
        <taxon>core chlorophytes</taxon>
        <taxon>Trebouxiophyceae</taxon>
        <taxon>Trebouxiophyceae incertae sedis</taxon>
        <taxon>Coccomyxaceae</taxon>
        <taxon>Coccomyxa</taxon>
    </lineage>
</organism>
<dbReference type="CDD" id="cd06530">
    <property type="entry name" value="S26_SPase_I"/>
    <property type="match status" value="1"/>
</dbReference>
<dbReference type="InterPro" id="IPR000223">
    <property type="entry name" value="Pept_S26A_signal_pept_1"/>
</dbReference>
<evidence type="ECO:0000256" key="4">
    <source>
        <dbReference type="ARBA" id="ARBA00023128"/>
    </source>
</evidence>
<dbReference type="Proteomes" id="UP001497392">
    <property type="component" value="Unassembled WGS sequence"/>
</dbReference>
<evidence type="ECO:0000256" key="1">
    <source>
        <dbReference type="ARBA" id="ARBA00004273"/>
    </source>
</evidence>
<keyword evidence="4" id="KW-0496">Mitochondrion</keyword>
<dbReference type="PANTHER" id="PTHR12383:SF16">
    <property type="entry name" value="MITOCHONDRIAL INNER MEMBRANE PROTEASE SUBUNIT 1"/>
    <property type="match status" value="1"/>
</dbReference>
<comment type="caution">
    <text evidence="8">The sequence shown here is derived from an EMBL/GenBank/DDBJ whole genome shotgun (WGS) entry which is preliminary data.</text>
</comment>
<dbReference type="Gene3D" id="2.10.109.10">
    <property type="entry name" value="Umud Fragment, subunit A"/>
    <property type="match status" value="1"/>
</dbReference>
<dbReference type="PANTHER" id="PTHR12383">
    <property type="entry name" value="PROTEASE FAMILY S26 MITOCHONDRIAL INNER MEMBRANE PROTEASE-RELATED"/>
    <property type="match status" value="1"/>
</dbReference>
<reference evidence="8 9" key="1">
    <citation type="submission" date="2024-06" db="EMBL/GenBank/DDBJ databases">
        <authorList>
            <person name="Kraege A."/>
            <person name="Thomma B."/>
        </authorList>
    </citation>
    <scope>NUCLEOTIDE SEQUENCE [LARGE SCALE GENOMIC DNA]</scope>
</reference>
<accession>A0ABP1GF12</accession>
<keyword evidence="3" id="KW-0378">Hydrolase</keyword>
<evidence type="ECO:0000256" key="3">
    <source>
        <dbReference type="ARBA" id="ARBA00022801"/>
    </source>
</evidence>